<dbReference type="RefSeq" id="XP_026864025.2">
    <property type="nucleotide sequence ID" value="XM_027008224.2"/>
</dbReference>
<proteinExistence type="predicted"/>
<evidence type="ECO:0000256" key="2">
    <source>
        <dbReference type="ARBA" id="ARBA00004123"/>
    </source>
</evidence>
<dbReference type="GeneID" id="113576251"/>
<comment type="subcellular location">
    <subcellularLocation>
        <location evidence="3">Chromosome</location>
        <location evidence="3">Centromere</location>
    </subcellularLocation>
    <subcellularLocation>
        <location evidence="2">Nucleus</location>
    </subcellularLocation>
</comment>
<evidence type="ECO:0000256" key="1">
    <source>
        <dbReference type="ARBA" id="ARBA00003694"/>
    </source>
</evidence>
<organism evidence="14 15">
    <name type="scientific">Electrophorus electricus</name>
    <name type="common">Electric eel</name>
    <name type="synonym">Gymnotus electricus</name>
    <dbReference type="NCBI Taxonomy" id="8005"/>
    <lineage>
        <taxon>Eukaryota</taxon>
        <taxon>Metazoa</taxon>
        <taxon>Chordata</taxon>
        <taxon>Craniata</taxon>
        <taxon>Vertebrata</taxon>
        <taxon>Euteleostomi</taxon>
        <taxon>Actinopterygii</taxon>
        <taxon>Neopterygii</taxon>
        <taxon>Teleostei</taxon>
        <taxon>Ostariophysi</taxon>
        <taxon>Gymnotiformes</taxon>
        <taxon>Gymnotoidei</taxon>
        <taxon>Gymnotidae</taxon>
        <taxon>Electrophorus</taxon>
    </lineage>
</organism>
<dbReference type="GO" id="GO:0000785">
    <property type="term" value="C:chromatin"/>
    <property type="evidence" value="ECO:0007669"/>
    <property type="project" value="TreeGrafter"/>
</dbReference>
<dbReference type="GeneTree" id="ENSGT00940000154267"/>
<keyword evidence="12" id="KW-0175">Coiled coil</keyword>
<dbReference type="STRING" id="8005.ENSEEEP00000048718"/>
<dbReference type="AlphaFoldDB" id="A0A4W4HHW3"/>
<keyword evidence="11" id="KW-0137">Centromere</keyword>
<evidence type="ECO:0000256" key="4">
    <source>
        <dbReference type="ARBA" id="ARBA00022454"/>
    </source>
</evidence>
<evidence type="ECO:0000256" key="5">
    <source>
        <dbReference type="ARBA" id="ARBA00022618"/>
    </source>
</evidence>
<feature type="coiled-coil region" evidence="12">
    <location>
        <begin position="153"/>
        <end position="180"/>
    </location>
</feature>
<dbReference type="InterPro" id="IPR034752">
    <property type="entry name" value="Mis18"/>
</dbReference>
<evidence type="ECO:0000256" key="6">
    <source>
        <dbReference type="ARBA" id="ARBA00022723"/>
    </source>
</evidence>
<gene>
    <name evidence="14" type="primary">OIP5</name>
</gene>
<dbReference type="GO" id="GO:0000775">
    <property type="term" value="C:chromosome, centromeric region"/>
    <property type="evidence" value="ECO:0007669"/>
    <property type="project" value="UniProtKB-SubCell"/>
</dbReference>
<reference evidence="14" key="5">
    <citation type="submission" date="2025-09" db="UniProtKB">
        <authorList>
            <consortium name="Ensembl"/>
        </authorList>
    </citation>
    <scope>IDENTIFICATION</scope>
</reference>
<dbReference type="PANTHER" id="PTHR16431:SF3">
    <property type="entry name" value="PROTEIN MIS18-BETA"/>
    <property type="match status" value="1"/>
</dbReference>
<keyword evidence="6" id="KW-0479">Metal-binding</keyword>
<evidence type="ECO:0000256" key="7">
    <source>
        <dbReference type="ARBA" id="ARBA00022776"/>
    </source>
</evidence>
<dbReference type="GO" id="GO:0005634">
    <property type="term" value="C:nucleus"/>
    <property type="evidence" value="ECO:0007669"/>
    <property type="project" value="UniProtKB-SubCell"/>
</dbReference>
<dbReference type="GO" id="GO:0034080">
    <property type="term" value="P:CENP-A containing chromatin assembly"/>
    <property type="evidence" value="ECO:0007669"/>
    <property type="project" value="TreeGrafter"/>
</dbReference>
<feature type="domain" description="Mis18" evidence="13">
    <location>
        <begin position="40"/>
        <end position="138"/>
    </location>
</feature>
<keyword evidence="5" id="KW-0132">Cell division</keyword>
<comment type="function">
    <text evidence="1">Required for recruitment of CENPA to centromeres and normal chromosome segregation during mitosis.</text>
</comment>
<dbReference type="Ensembl" id="ENSEEET00000049250.2">
    <property type="protein sequence ID" value="ENSEEEP00000048718.2"/>
    <property type="gene ID" value="ENSEEEG00000022920.2"/>
</dbReference>
<protein>
    <recommendedName>
        <fullName evidence="13">Mis18 domain-containing protein</fullName>
    </recommendedName>
</protein>
<dbReference type="GO" id="GO:0007059">
    <property type="term" value="P:chromosome segregation"/>
    <property type="evidence" value="ECO:0007669"/>
    <property type="project" value="TreeGrafter"/>
</dbReference>
<keyword evidence="15" id="KW-1185">Reference proteome</keyword>
<evidence type="ECO:0000256" key="10">
    <source>
        <dbReference type="ARBA" id="ARBA00023306"/>
    </source>
</evidence>
<evidence type="ECO:0000256" key="11">
    <source>
        <dbReference type="ARBA" id="ARBA00023328"/>
    </source>
</evidence>
<evidence type="ECO:0000313" key="14">
    <source>
        <dbReference type="Ensembl" id="ENSEEEP00000048718.2"/>
    </source>
</evidence>
<reference evidence="15" key="2">
    <citation type="journal article" date="2017" name="Sci. Adv.">
        <title>A tail of two voltages: Proteomic comparison of the three electric organs of the electric eel.</title>
        <authorList>
            <person name="Traeger L.L."/>
            <person name="Sabat G."/>
            <person name="Barrett-Wilt G.A."/>
            <person name="Wells G.B."/>
            <person name="Sussman M.R."/>
        </authorList>
    </citation>
    <scope>NUCLEOTIDE SEQUENCE [LARGE SCALE GENOMIC DNA]</scope>
</reference>
<keyword evidence="8" id="KW-0862">Zinc</keyword>
<evidence type="ECO:0000256" key="8">
    <source>
        <dbReference type="ARBA" id="ARBA00022833"/>
    </source>
</evidence>
<dbReference type="PROSITE" id="PS51793">
    <property type="entry name" value="MIS18"/>
    <property type="match status" value="1"/>
</dbReference>
<evidence type="ECO:0000256" key="3">
    <source>
        <dbReference type="ARBA" id="ARBA00004584"/>
    </source>
</evidence>
<reference evidence="14" key="4">
    <citation type="submission" date="2025-08" db="UniProtKB">
        <authorList>
            <consortium name="Ensembl"/>
        </authorList>
    </citation>
    <scope>IDENTIFICATION</scope>
</reference>
<dbReference type="PANTHER" id="PTHR16431">
    <property type="entry name" value="NEUROGENIC PROTEIN MASTERMIND"/>
    <property type="match status" value="1"/>
</dbReference>
<keyword evidence="10" id="KW-0131">Cell cycle</keyword>
<dbReference type="OMA" id="HESSYDI"/>
<keyword evidence="7" id="KW-0498">Mitosis</keyword>
<evidence type="ECO:0000259" key="13">
    <source>
        <dbReference type="PROSITE" id="PS51793"/>
    </source>
</evidence>
<sequence length="207" mass="23288">MSSRNSSLENDECDSAQSNLIENQLRVVEHTDHIINYQNCTVLLCARCNLVLCDSLGVCGDAKNIKSIICLKVTKDVSVKEKLEVCLEGPLAFCTYKVIECVGCYRVVGVVLHSTPQHLSSLRNLFLLRKEVLNCYLLKNGTMVKASRISFENRPLKKNINELKQDLEAQLKQLDLLKGMLGEMSIDRMKRRFGATTSHSTFSDSDE</sequence>
<keyword evidence="9" id="KW-0539">Nucleus</keyword>
<evidence type="ECO:0000313" key="15">
    <source>
        <dbReference type="Proteomes" id="UP000314983"/>
    </source>
</evidence>
<reference evidence="15" key="1">
    <citation type="journal article" date="2014" name="Science">
        <title>Nonhuman genetics. Genomic basis for the convergent evolution of electric organs.</title>
        <authorList>
            <person name="Gallant J.R."/>
            <person name="Traeger L.L."/>
            <person name="Volkening J.D."/>
            <person name="Moffett H."/>
            <person name="Chen P.H."/>
            <person name="Novina C.D."/>
            <person name="Phillips G.N.Jr."/>
            <person name="Anand R."/>
            <person name="Wells G.B."/>
            <person name="Pinch M."/>
            <person name="Guth R."/>
            <person name="Unguez G.A."/>
            <person name="Albert J.S."/>
            <person name="Zakon H.H."/>
            <person name="Samanta M.P."/>
            <person name="Sussman M.R."/>
        </authorList>
    </citation>
    <scope>NUCLEOTIDE SEQUENCE [LARGE SCALE GENOMIC DNA]</scope>
</reference>
<dbReference type="InterPro" id="IPR004910">
    <property type="entry name" value="Yippee/Mis18/Cereblon"/>
</dbReference>
<accession>A0A4W4HHW3</accession>
<dbReference type="GO" id="GO:0046872">
    <property type="term" value="F:metal ion binding"/>
    <property type="evidence" value="ECO:0007669"/>
    <property type="project" value="UniProtKB-KW"/>
</dbReference>
<dbReference type="GO" id="GO:0051301">
    <property type="term" value="P:cell division"/>
    <property type="evidence" value="ECO:0007669"/>
    <property type="project" value="UniProtKB-KW"/>
</dbReference>
<keyword evidence="4" id="KW-0158">Chromosome</keyword>
<reference evidence="14" key="3">
    <citation type="submission" date="2020-05" db="EMBL/GenBank/DDBJ databases">
        <title>Electrophorus electricus (electric eel) genome, fEleEle1, primary haplotype.</title>
        <authorList>
            <person name="Myers G."/>
            <person name="Meyer A."/>
            <person name="Fedrigo O."/>
            <person name="Formenti G."/>
            <person name="Rhie A."/>
            <person name="Tracey A."/>
            <person name="Sims Y."/>
            <person name="Jarvis E.D."/>
        </authorList>
    </citation>
    <scope>NUCLEOTIDE SEQUENCE [LARGE SCALE GENOMIC DNA]</scope>
</reference>
<evidence type="ECO:0000256" key="9">
    <source>
        <dbReference type="ARBA" id="ARBA00023242"/>
    </source>
</evidence>
<dbReference type="Proteomes" id="UP000314983">
    <property type="component" value="Chromosome 11"/>
</dbReference>
<name>A0A4W4HHW3_ELEEL</name>
<evidence type="ECO:0000256" key="12">
    <source>
        <dbReference type="SAM" id="Coils"/>
    </source>
</evidence>
<dbReference type="Pfam" id="PF03226">
    <property type="entry name" value="Yippee-Mis18"/>
    <property type="match status" value="1"/>
</dbReference>